<dbReference type="AlphaFoldDB" id="A0AA36GXY1"/>
<dbReference type="Gene3D" id="3.40.50.150">
    <property type="entry name" value="Vaccinia Virus protein VP39"/>
    <property type="match status" value="1"/>
</dbReference>
<name>A0AA36GXY1_CYLNA</name>
<dbReference type="EMBL" id="CATQJL010000223">
    <property type="protein sequence ID" value="CAJ0600430.1"/>
    <property type="molecule type" value="Genomic_DNA"/>
</dbReference>
<reference evidence="1" key="1">
    <citation type="submission" date="2023-07" db="EMBL/GenBank/DDBJ databases">
        <authorList>
            <consortium name="CYATHOMIX"/>
        </authorList>
    </citation>
    <scope>NUCLEOTIDE SEQUENCE</scope>
    <source>
        <strain evidence="1">N/A</strain>
    </source>
</reference>
<evidence type="ECO:0000313" key="1">
    <source>
        <dbReference type="EMBL" id="CAJ0600430.1"/>
    </source>
</evidence>
<comment type="caution">
    <text evidence="1">The sequence shown here is derived from an EMBL/GenBank/DDBJ whole genome shotgun (WGS) entry which is preliminary data.</text>
</comment>
<protein>
    <submittedName>
        <fullName evidence="1">Uncharacterized protein</fullName>
    </submittedName>
</protein>
<sequence length="109" mass="12530">MGRQFDIIFLDACLIQKEDDSICPIRSFQRHAVIQHLAELVGKKGIVFVNVVSRSSTKVLKEMISAKYDQHFKYRKQTRVEGTGNYILSYSQYKYEGLASSSAFEMKDV</sequence>
<dbReference type="Proteomes" id="UP001176961">
    <property type="component" value="Unassembled WGS sequence"/>
</dbReference>
<evidence type="ECO:0000313" key="2">
    <source>
        <dbReference type="Proteomes" id="UP001176961"/>
    </source>
</evidence>
<proteinExistence type="predicted"/>
<keyword evidence="2" id="KW-1185">Reference proteome</keyword>
<gene>
    <name evidence="1" type="ORF">CYNAS_LOCUS12413</name>
</gene>
<organism evidence="1 2">
    <name type="scientific">Cylicocyclus nassatus</name>
    <name type="common">Nematode worm</name>
    <dbReference type="NCBI Taxonomy" id="53992"/>
    <lineage>
        <taxon>Eukaryota</taxon>
        <taxon>Metazoa</taxon>
        <taxon>Ecdysozoa</taxon>
        <taxon>Nematoda</taxon>
        <taxon>Chromadorea</taxon>
        <taxon>Rhabditida</taxon>
        <taxon>Rhabditina</taxon>
        <taxon>Rhabditomorpha</taxon>
        <taxon>Strongyloidea</taxon>
        <taxon>Strongylidae</taxon>
        <taxon>Cylicocyclus</taxon>
    </lineage>
</organism>
<accession>A0AA36GXY1</accession>
<dbReference type="InterPro" id="IPR029063">
    <property type="entry name" value="SAM-dependent_MTases_sf"/>
</dbReference>